<feature type="region of interest" description="Disordered" evidence="1">
    <location>
        <begin position="90"/>
        <end position="114"/>
    </location>
</feature>
<name>A0A9W4AZD3_9MYCO</name>
<feature type="region of interest" description="Disordered" evidence="1">
    <location>
        <begin position="38"/>
        <end position="67"/>
    </location>
</feature>
<evidence type="ECO:0000256" key="1">
    <source>
        <dbReference type="SAM" id="MobiDB-lite"/>
    </source>
</evidence>
<evidence type="ECO:0000313" key="2">
    <source>
        <dbReference type="EMBL" id="BBY91309.1"/>
    </source>
</evidence>
<dbReference type="KEGG" id="mgau:MGALJ_09780"/>
<sequence>MNRRERARVIASLTDDELNQLRERISDSDAHDAADRRFARNLFGGSDDDEDQDDGADQDASEYTEEQRQWAKDLFATLDDDNDDVLAGLKSGRTIGRTTPPTREPIPHNEFRFS</sequence>
<dbReference type="EMBL" id="AP022601">
    <property type="protein sequence ID" value="BBY91309.1"/>
    <property type="molecule type" value="Genomic_DNA"/>
</dbReference>
<proteinExistence type="predicted"/>
<evidence type="ECO:0000313" key="3">
    <source>
        <dbReference type="Proteomes" id="UP000465785"/>
    </source>
</evidence>
<gene>
    <name evidence="2" type="ORF">MGALJ_09780</name>
</gene>
<feature type="compositionally biased region" description="Low complexity" evidence="1">
    <location>
        <begin position="90"/>
        <end position="101"/>
    </location>
</feature>
<accession>A0A9W4AZD3</accession>
<dbReference type="AlphaFoldDB" id="A0A9W4AZD3"/>
<feature type="compositionally biased region" description="Basic and acidic residues" evidence="1">
    <location>
        <begin position="105"/>
        <end position="114"/>
    </location>
</feature>
<protein>
    <submittedName>
        <fullName evidence="2">Uncharacterized protein</fullName>
    </submittedName>
</protein>
<dbReference type="Proteomes" id="UP000465785">
    <property type="component" value="Chromosome"/>
</dbReference>
<organism evidence="2 3">
    <name type="scientific">Mycobacterium gallinarum</name>
    <dbReference type="NCBI Taxonomy" id="39689"/>
    <lineage>
        <taxon>Bacteria</taxon>
        <taxon>Bacillati</taxon>
        <taxon>Actinomycetota</taxon>
        <taxon>Actinomycetes</taxon>
        <taxon>Mycobacteriales</taxon>
        <taxon>Mycobacteriaceae</taxon>
        <taxon>Mycobacterium</taxon>
    </lineage>
</organism>
<feature type="compositionally biased region" description="Acidic residues" evidence="1">
    <location>
        <begin position="46"/>
        <end position="64"/>
    </location>
</feature>
<reference evidence="2 3" key="1">
    <citation type="journal article" date="2019" name="Emerg. Microbes Infect.">
        <title>Comprehensive subspecies identification of 175 nontuberculous mycobacteria species based on 7547 genomic profiles.</title>
        <authorList>
            <person name="Matsumoto Y."/>
            <person name="Kinjo T."/>
            <person name="Motooka D."/>
            <person name="Nabeya D."/>
            <person name="Jung N."/>
            <person name="Uechi K."/>
            <person name="Horii T."/>
            <person name="Iida T."/>
            <person name="Fujita J."/>
            <person name="Nakamura S."/>
        </authorList>
    </citation>
    <scope>NUCLEOTIDE SEQUENCE [LARGE SCALE GENOMIC DNA]</scope>
    <source>
        <strain evidence="2 3">JCM 6399</strain>
    </source>
</reference>
<keyword evidence="3" id="KW-1185">Reference proteome</keyword>